<protein>
    <recommendedName>
        <fullName evidence="4">Lipoprotein</fullName>
    </recommendedName>
</protein>
<evidence type="ECO:0000313" key="2">
    <source>
        <dbReference type="EMBL" id="MBX0295027.1"/>
    </source>
</evidence>
<comment type="caution">
    <text evidence="2">The sequence shown here is derived from an EMBL/GenBank/DDBJ whole genome shotgun (WGS) entry which is preliminary data.</text>
</comment>
<proteinExistence type="predicted"/>
<keyword evidence="3" id="KW-1185">Reference proteome</keyword>
<evidence type="ECO:0000313" key="3">
    <source>
        <dbReference type="Proteomes" id="UP001430455"/>
    </source>
</evidence>
<dbReference type="AlphaFoldDB" id="A0AAW4PBA6"/>
<feature type="region of interest" description="Disordered" evidence="1">
    <location>
        <begin position="29"/>
        <end position="50"/>
    </location>
</feature>
<dbReference type="EMBL" id="RKLT01000002">
    <property type="protein sequence ID" value="MBX0295027.1"/>
    <property type="molecule type" value="Genomic_DNA"/>
</dbReference>
<gene>
    <name evidence="2" type="ORF">EGH23_09075</name>
</gene>
<evidence type="ECO:0000256" key="1">
    <source>
        <dbReference type="SAM" id="MobiDB-lite"/>
    </source>
</evidence>
<dbReference type="RefSeq" id="WP_220579675.1">
    <property type="nucleotide sequence ID" value="NZ_RKLT01000002.1"/>
</dbReference>
<sequence length="253" mass="28346">MRPRPVALAALFVLAGCSGFAASDRTEAVTPAPVPDADPGATGVPGLTNDSVNPAILAQTHRNALDDHSYTLTVDWDAGGREWETWLGVEGERRYRYLSTQTTGAYSDRLFVEGDVRYSRHRRPLGIQYRRNRSVPASERFGHHTGRLVETYLPTGPVAVRQLAGGYLVVADRAPATFDRVRNYTVRVTVASSGWVRTFSVRYFDPYQDVSVRYRFEYSAIGETTVERPAWVERRWPDDFRRETATPATSDDG</sequence>
<accession>A0AAW4PBA6</accession>
<feature type="compositionally biased region" description="Low complexity" evidence="1">
    <location>
        <begin position="29"/>
        <end position="42"/>
    </location>
</feature>
<name>A0AAW4PBA6_9EURY</name>
<dbReference type="PROSITE" id="PS51257">
    <property type="entry name" value="PROKAR_LIPOPROTEIN"/>
    <property type="match status" value="1"/>
</dbReference>
<dbReference type="Proteomes" id="UP001430455">
    <property type="component" value="Unassembled WGS sequence"/>
</dbReference>
<organism evidence="2 3">
    <name type="scientific">Haloarcula nitratireducens</name>
    <dbReference type="NCBI Taxonomy" id="2487749"/>
    <lineage>
        <taxon>Archaea</taxon>
        <taxon>Methanobacteriati</taxon>
        <taxon>Methanobacteriota</taxon>
        <taxon>Stenosarchaea group</taxon>
        <taxon>Halobacteria</taxon>
        <taxon>Halobacteriales</taxon>
        <taxon>Haloarculaceae</taxon>
        <taxon>Haloarcula</taxon>
    </lineage>
</organism>
<evidence type="ECO:0008006" key="4">
    <source>
        <dbReference type="Google" id="ProtNLM"/>
    </source>
</evidence>
<reference evidence="2 3" key="1">
    <citation type="submission" date="2021-06" db="EMBL/GenBank/DDBJ databases">
        <title>Halomicroarcula sp. a new haloarchaeum isolated from saline soil.</title>
        <authorList>
            <person name="Duran-Viseras A."/>
            <person name="Sanchez-Porro C."/>
            <person name="Ventosa A."/>
        </authorList>
    </citation>
    <scope>NUCLEOTIDE SEQUENCE [LARGE SCALE GENOMIC DNA]</scope>
    <source>
        <strain evidence="2 3">F27</strain>
    </source>
</reference>